<comment type="similarity">
    <text evidence="2 18">In the C-terminal section; belongs to the transferase hexapeptide repeat family.</text>
</comment>
<dbReference type="GO" id="GO:0019134">
    <property type="term" value="F:glucosamine-1-phosphate N-acetyltransferase activity"/>
    <property type="evidence" value="ECO:0007669"/>
    <property type="project" value="UniProtKB-UniRule"/>
</dbReference>
<feature type="binding site" evidence="18">
    <location>
        <begin position="387"/>
        <end position="388"/>
    </location>
    <ligand>
        <name>acetyl-CoA</name>
        <dbReference type="ChEBI" id="CHEBI:57288"/>
    </ligand>
</feature>
<sequence length="458" mass="47850">MPVDVPVVPVILAAGRGTRMHSARPKVLQALAEKTLLAHVLDTVCGLELAPPVVVLGHAADQVEAALGGNYVTATQSPQLGTGHALQCALAAIDAAAVVLVLYGDVPLIRPQTLKALLASRPSDGLALLTVTLPDPSGYGRIVRDDSGAVVGIVEERDADESQKALREVNTGIMAAPCARWADWLSRVGCDNAQGEYYLTDCIALAKADGVPIATHRCHDIDETQGVNDRSQLAQAERVLRARRASALMRAGALLRNPDTIEIRGHVHVGSDVEIDNGAVFEGDVTLADGVRIGAHCVLRNCRLERGAEVLAQSVIDGAEVGAGCRIGPFARLRPGTRLAAGAHVGNFVEIKNAEIDSGSKINHLSYIGDASIGAGVNVGAGTITCNYDGVNKHRTRIGAHAFIGSNTALVAPVSVGPGATIGAGSVITRDAPDDKLTLARARQSTIEGWRRPAKHKE</sequence>
<keyword evidence="5 18" id="KW-0808">Transferase</keyword>
<dbReference type="HAMAP" id="MF_01631">
    <property type="entry name" value="GlmU"/>
    <property type="match status" value="1"/>
</dbReference>
<feature type="binding site" evidence="18">
    <location>
        <position position="76"/>
    </location>
    <ligand>
        <name>UDP-N-acetyl-alpha-D-glucosamine</name>
        <dbReference type="ChEBI" id="CHEBI:57705"/>
    </ligand>
</feature>
<feature type="binding site" evidence="18">
    <location>
        <begin position="12"/>
        <end position="15"/>
    </location>
    <ligand>
        <name>UDP-N-acetyl-alpha-D-glucosamine</name>
        <dbReference type="ChEBI" id="CHEBI:57705"/>
    </ligand>
</feature>
<comment type="subcellular location">
    <subcellularLocation>
        <location evidence="1 18">Cytoplasm</location>
    </subcellularLocation>
</comment>
<dbReference type="SUPFAM" id="SSF53448">
    <property type="entry name" value="Nucleotide-diphospho-sugar transferases"/>
    <property type="match status" value="1"/>
</dbReference>
<dbReference type="Pfam" id="PF00132">
    <property type="entry name" value="Hexapep"/>
    <property type="match status" value="1"/>
</dbReference>
<dbReference type="GO" id="GO:0009245">
    <property type="term" value="P:lipid A biosynthetic process"/>
    <property type="evidence" value="ECO:0007669"/>
    <property type="project" value="UniProtKB-UniRule"/>
</dbReference>
<keyword evidence="8 18" id="KW-0677">Repeat</keyword>
<keyword evidence="22" id="KW-1185">Reference proteome</keyword>
<dbReference type="GO" id="GO:0071555">
    <property type="term" value="P:cell wall organization"/>
    <property type="evidence" value="ECO:0007669"/>
    <property type="project" value="UniProtKB-KW"/>
</dbReference>
<feature type="binding site" evidence="18">
    <location>
        <begin position="81"/>
        <end position="82"/>
    </location>
    <ligand>
        <name>UDP-N-acetyl-alpha-D-glucosamine</name>
        <dbReference type="ChEBI" id="CHEBI:57705"/>
    </ligand>
</feature>
<gene>
    <name evidence="18" type="primary">glmU</name>
    <name evidence="21" type="ORF">Thpro_021883</name>
</gene>
<feature type="region of interest" description="Pyrophosphorylase" evidence="18">
    <location>
        <begin position="1"/>
        <end position="230"/>
    </location>
</feature>
<dbReference type="GO" id="GO:0008360">
    <property type="term" value="P:regulation of cell shape"/>
    <property type="evidence" value="ECO:0007669"/>
    <property type="project" value="UniProtKB-KW"/>
</dbReference>
<evidence type="ECO:0000256" key="4">
    <source>
        <dbReference type="ARBA" id="ARBA00022490"/>
    </source>
</evidence>
<evidence type="ECO:0000256" key="1">
    <source>
        <dbReference type="ARBA" id="ARBA00004496"/>
    </source>
</evidence>
<comment type="pathway">
    <text evidence="18">Bacterial outer membrane biogenesis; LPS lipid A biosynthesis.</text>
</comment>
<evidence type="ECO:0000256" key="8">
    <source>
        <dbReference type="ARBA" id="ARBA00022737"/>
    </source>
</evidence>
<dbReference type="CDD" id="cd03353">
    <property type="entry name" value="LbH_GlmU_C"/>
    <property type="match status" value="1"/>
</dbReference>
<feature type="binding site" evidence="18">
    <location>
        <position position="155"/>
    </location>
    <ligand>
        <name>UDP-N-acetyl-alpha-D-glucosamine</name>
        <dbReference type="ChEBI" id="CHEBI:57705"/>
    </ligand>
</feature>
<keyword evidence="10 18" id="KW-0133">Cell shape</keyword>
<feature type="binding site" evidence="18">
    <location>
        <position position="26"/>
    </location>
    <ligand>
        <name>UDP-N-acetyl-alpha-D-glucosamine</name>
        <dbReference type="ChEBI" id="CHEBI:57705"/>
    </ligand>
</feature>
<keyword evidence="7 18" id="KW-0479">Metal-binding</keyword>
<comment type="pathway">
    <text evidence="18">Nucleotide-sugar biosynthesis; UDP-N-acetyl-alpha-D-glucosamine biosynthesis; UDP-N-acetyl-alpha-D-glucosamine from N-acetyl-alpha-D-glucosamine 1-phosphate: step 1/1.</text>
</comment>
<keyword evidence="6 18" id="KW-0548">Nucleotidyltransferase</keyword>
<dbReference type="Pfam" id="PF25087">
    <property type="entry name" value="GMPPB_C"/>
    <property type="match status" value="1"/>
</dbReference>
<dbReference type="GO" id="GO:0003977">
    <property type="term" value="F:UDP-N-acetylglucosamine diphosphorylase activity"/>
    <property type="evidence" value="ECO:0007669"/>
    <property type="project" value="UniProtKB-UniRule"/>
</dbReference>
<comment type="catalytic activity">
    <reaction evidence="15 18">
        <text>alpha-D-glucosamine 1-phosphate + acetyl-CoA = N-acetyl-alpha-D-glucosamine 1-phosphate + CoA + H(+)</text>
        <dbReference type="Rhea" id="RHEA:13725"/>
        <dbReference type="ChEBI" id="CHEBI:15378"/>
        <dbReference type="ChEBI" id="CHEBI:57287"/>
        <dbReference type="ChEBI" id="CHEBI:57288"/>
        <dbReference type="ChEBI" id="CHEBI:57776"/>
        <dbReference type="ChEBI" id="CHEBI:58516"/>
        <dbReference type="EC" id="2.3.1.157"/>
    </reaction>
</comment>
<keyword evidence="11 18" id="KW-0573">Peptidoglycan synthesis</keyword>
<feature type="binding site" evidence="18">
    <location>
        <position position="424"/>
    </location>
    <ligand>
        <name>acetyl-CoA</name>
        <dbReference type="ChEBI" id="CHEBI:57288"/>
    </ligand>
</feature>
<dbReference type="Pfam" id="PF12804">
    <property type="entry name" value="NTP_transf_3"/>
    <property type="match status" value="1"/>
</dbReference>
<dbReference type="GO" id="GO:0006048">
    <property type="term" value="P:UDP-N-acetylglucosamine biosynthetic process"/>
    <property type="evidence" value="ECO:0007669"/>
    <property type="project" value="UniProtKB-UniPathway"/>
</dbReference>
<dbReference type="Gene3D" id="2.160.10.10">
    <property type="entry name" value="Hexapeptide repeat proteins"/>
    <property type="match status" value="1"/>
</dbReference>
<feature type="binding site" evidence="18">
    <location>
        <position position="228"/>
    </location>
    <ligand>
        <name>Mg(2+)</name>
        <dbReference type="ChEBI" id="CHEBI:18420"/>
    </ligand>
</feature>
<comment type="caution">
    <text evidence="21">The sequence shown here is derived from an EMBL/GenBank/DDBJ whole genome shotgun (WGS) entry which is preliminary data.</text>
</comment>
<dbReference type="InterPro" id="IPR005882">
    <property type="entry name" value="Bifunctional_GlmU"/>
</dbReference>
<feature type="domain" description="Mannose-1-phosphate guanyltransferase C-terminal" evidence="20">
    <location>
        <begin position="263"/>
        <end position="348"/>
    </location>
</feature>
<name>A0A1A6C4T2_9GAMM</name>
<keyword evidence="12 18" id="KW-0511">Multifunctional enzyme</keyword>
<dbReference type="PANTHER" id="PTHR43584">
    <property type="entry name" value="NUCLEOTIDYL TRANSFERASE"/>
    <property type="match status" value="1"/>
</dbReference>
<feature type="binding site" evidence="18">
    <location>
        <position position="352"/>
    </location>
    <ligand>
        <name>UDP-N-acetyl-alpha-D-glucosamine</name>
        <dbReference type="ChEBI" id="CHEBI:57705"/>
    </ligand>
</feature>
<feature type="binding site" evidence="18">
    <location>
        <position position="367"/>
    </location>
    <ligand>
        <name>UDP-N-acetyl-alpha-D-glucosamine</name>
        <dbReference type="ChEBI" id="CHEBI:57705"/>
    </ligand>
</feature>
<feature type="binding site" evidence="18">
    <location>
        <begin position="103"/>
        <end position="105"/>
    </location>
    <ligand>
        <name>UDP-N-acetyl-alpha-D-glucosamine</name>
        <dbReference type="ChEBI" id="CHEBI:57705"/>
    </ligand>
</feature>
<protein>
    <recommendedName>
        <fullName evidence="18">Bifunctional protein GlmU</fullName>
    </recommendedName>
    <domain>
        <recommendedName>
            <fullName evidence="18">UDP-N-acetylglucosamine pyrophosphorylase</fullName>
            <ecNumber evidence="18">2.7.7.23</ecNumber>
        </recommendedName>
        <alternativeName>
            <fullName evidence="18">N-acetylglucosamine-1-phosphate uridyltransferase</fullName>
        </alternativeName>
    </domain>
    <domain>
        <recommendedName>
            <fullName evidence="18">Glucosamine-1-phosphate N-acetyltransferase</fullName>
            <ecNumber evidence="18">2.3.1.157</ecNumber>
        </recommendedName>
    </domain>
</protein>
<evidence type="ECO:0000256" key="3">
    <source>
        <dbReference type="ARBA" id="ARBA00007947"/>
    </source>
</evidence>
<dbReference type="Gene3D" id="3.90.550.10">
    <property type="entry name" value="Spore Coat Polysaccharide Biosynthesis Protein SpsA, Chain A"/>
    <property type="match status" value="1"/>
</dbReference>
<evidence type="ECO:0000256" key="18">
    <source>
        <dbReference type="HAMAP-Rule" id="MF_01631"/>
    </source>
</evidence>
<evidence type="ECO:0000256" key="6">
    <source>
        <dbReference type="ARBA" id="ARBA00022695"/>
    </source>
</evidence>
<keyword evidence="4 18" id="KW-0963">Cytoplasm</keyword>
<dbReference type="InterPro" id="IPR056729">
    <property type="entry name" value="GMPPB_C"/>
</dbReference>
<dbReference type="AlphaFoldDB" id="A0A1A6C4T2"/>
<feature type="binding site" evidence="18">
    <location>
        <position position="381"/>
    </location>
    <ligand>
        <name>acetyl-CoA</name>
        <dbReference type="ChEBI" id="CHEBI:57288"/>
    </ligand>
</feature>
<dbReference type="InterPro" id="IPR050065">
    <property type="entry name" value="GlmU-like"/>
</dbReference>
<dbReference type="Proteomes" id="UP000029273">
    <property type="component" value="Unassembled WGS sequence"/>
</dbReference>
<feature type="binding site" evidence="18">
    <location>
        <position position="441"/>
    </location>
    <ligand>
        <name>acetyl-CoA</name>
        <dbReference type="ChEBI" id="CHEBI:57288"/>
    </ligand>
</feature>
<dbReference type="InterPro" id="IPR038009">
    <property type="entry name" value="GlmU_C_LbH"/>
</dbReference>
<dbReference type="InterPro" id="IPR001451">
    <property type="entry name" value="Hexapep"/>
</dbReference>
<feature type="binding site" evidence="18">
    <location>
        <position position="105"/>
    </location>
    <ligand>
        <name>Mg(2+)</name>
        <dbReference type="ChEBI" id="CHEBI:18420"/>
    </ligand>
</feature>
<accession>A0A1A6C4T2</accession>
<comment type="function">
    <text evidence="17 18">Catalyzes the last two sequential reactions in the de novo biosynthetic pathway for UDP-N-acetylglucosamine (UDP-GlcNAc). The C-terminal domain catalyzes the transfer of acetyl group from acetyl coenzyme A to glucosamine-1-phosphate (GlcN-1-P) to produce N-acetylglucosamine-1-phosphate (GlcNAc-1-P), which is converted into UDP-GlcNAc by the transfer of uridine 5-monophosphate (from uridine 5-triphosphate), a reaction catalyzed by the N-terminal domain.</text>
</comment>
<dbReference type="SUPFAM" id="SSF51161">
    <property type="entry name" value="Trimeric LpxA-like enzymes"/>
    <property type="match status" value="1"/>
</dbReference>
<evidence type="ECO:0000259" key="20">
    <source>
        <dbReference type="Pfam" id="PF25087"/>
    </source>
</evidence>
<keyword evidence="13 18" id="KW-0012">Acyltransferase</keyword>
<dbReference type="InterPro" id="IPR025877">
    <property type="entry name" value="MobA-like_NTP_Trfase"/>
</dbReference>
<feature type="region of interest" description="N-acetyltransferase" evidence="18">
    <location>
        <begin position="252"/>
        <end position="458"/>
    </location>
</feature>
<feature type="region of interest" description="Linker" evidence="18">
    <location>
        <begin position="231"/>
        <end position="251"/>
    </location>
</feature>
<comment type="similarity">
    <text evidence="3 18">In the N-terminal section; belongs to the N-acetylglucosamine-1-phosphate uridyltransferase family.</text>
</comment>
<comment type="pathway">
    <text evidence="18">Nucleotide-sugar biosynthesis; UDP-N-acetyl-alpha-D-glucosamine biosynthesis; N-acetyl-alpha-D-glucosamine 1-phosphate from alpha-D-glucosamine 6-phosphate (route II): step 2/2.</text>
</comment>
<feature type="domain" description="MobA-like NTP transferase" evidence="19">
    <location>
        <begin position="10"/>
        <end position="126"/>
    </location>
</feature>
<dbReference type="GO" id="GO:0009252">
    <property type="term" value="P:peptidoglycan biosynthetic process"/>
    <property type="evidence" value="ECO:0007669"/>
    <property type="project" value="UniProtKB-UniRule"/>
</dbReference>
<comment type="cofactor">
    <cofactor evidence="18">
        <name>Mg(2+)</name>
        <dbReference type="ChEBI" id="CHEBI:18420"/>
    </cofactor>
    <text evidence="18">Binds 1 Mg(2+) ion per subunit.</text>
</comment>
<evidence type="ECO:0000256" key="2">
    <source>
        <dbReference type="ARBA" id="ARBA00007707"/>
    </source>
</evidence>
<comment type="catalytic activity">
    <reaction evidence="16 18">
        <text>N-acetyl-alpha-D-glucosamine 1-phosphate + UTP + H(+) = UDP-N-acetyl-alpha-D-glucosamine + diphosphate</text>
        <dbReference type="Rhea" id="RHEA:13509"/>
        <dbReference type="ChEBI" id="CHEBI:15378"/>
        <dbReference type="ChEBI" id="CHEBI:33019"/>
        <dbReference type="ChEBI" id="CHEBI:46398"/>
        <dbReference type="ChEBI" id="CHEBI:57705"/>
        <dbReference type="ChEBI" id="CHEBI:57776"/>
        <dbReference type="EC" id="2.7.7.23"/>
    </reaction>
</comment>
<evidence type="ECO:0000256" key="10">
    <source>
        <dbReference type="ARBA" id="ARBA00022960"/>
    </source>
</evidence>
<keyword evidence="9 18" id="KW-0460">Magnesium</keyword>
<evidence type="ECO:0000256" key="16">
    <source>
        <dbReference type="ARBA" id="ARBA00048493"/>
    </source>
</evidence>
<keyword evidence="14 18" id="KW-0961">Cell wall biogenesis/degradation</keyword>
<evidence type="ECO:0000313" key="21">
    <source>
        <dbReference type="EMBL" id="OBS09555.1"/>
    </source>
</evidence>
<evidence type="ECO:0000256" key="12">
    <source>
        <dbReference type="ARBA" id="ARBA00023268"/>
    </source>
</evidence>
<dbReference type="GO" id="GO:0005737">
    <property type="term" value="C:cytoplasm"/>
    <property type="evidence" value="ECO:0007669"/>
    <property type="project" value="UniProtKB-SubCell"/>
</dbReference>
<dbReference type="RefSeq" id="WP_038087814.1">
    <property type="nucleotide sequence ID" value="NZ_JQSG02000003.1"/>
</dbReference>
<evidence type="ECO:0000256" key="7">
    <source>
        <dbReference type="ARBA" id="ARBA00022723"/>
    </source>
</evidence>
<feature type="binding site" evidence="18">
    <location>
        <position position="228"/>
    </location>
    <ligand>
        <name>UDP-N-acetyl-alpha-D-glucosamine</name>
        <dbReference type="ChEBI" id="CHEBI:57705"/>
    </ligand>
</feature>
<feature type="active site" description="Proton acceptor" evidence="18">
    <location>
        <position position="364"/>
    </location>
</feature>
<evidence type="ECO:0000256" key="5">
    <source>
        <dbReference type="ARBA" id="ARBA00022679"/>
    </source>
</evidence>
<dbReference type="CDD" id="cd02540">
    <property type="entry name" value="GT2_GlmU_N_bac"/>
    <property type="match status" value="1"/>
</dbReference>
<dbReference type="GO" id="GO:0000902">
    <property type="term" value="P:cell morphogenesis"/>
    <property type="evidence" value="ECO:0007669"/>
    <property type="project" value="UniProtKB-UniRule"/>
</dbReference>
<organism evidence="21 22">
    <name type="scientific">Acidihalobacter prosperus</name>
    <dbReference type="NCBI Taxonomy" id="160660"/>
    <lineage>
        <taxon>Bacteria</taxon>
        <taxon>Pseudomonadati</taxon>
        <taxon>Pseudomonadota</taxon>
        <taxon>Gammaproteobacteria</taxon>
        <taxon>Chromatiales</taxon>
        <taxon>Ectothiorhodospiraceae</taxon>
        <taxon>Acidihalobacter</taxon>
    </lineage>
</organism>
<dbReference type="InterPro" id="IPR011004">
    <property type="entry name" value="Trimer_LpxA-like_sf"/>
</dbReference>
<evidence type="ECO:0000256" key="17">
    <source>
        <dbReference type="ARBA" id="ARBA00049628"/>
    </source>
</evidence>
<evidence type="ECO:0000256" key="14">
    <source>
        <dbReference type="ARBA" id="ARBA00023316"/>
    </source>
</evidence>
<evidence type="ECO:0000256" key="13">
    <source>
        <dbReference type="ARBA" id="ARBA00023315"/>
    </source>
</evidence>
<proteinExistence type="inferred from homology"/>
<dbReference type="NCBIfam" id="TIGR01173">
    <property type="entry name" value="glmU"/>
    <property type="match status" value="1"/>
</dbReference>
<feature type="binding site" evidence="18">
    <location>
        <position position="334"/>
    </location>
    <ligand>
        <name>UDP-N-acetyl-alpha-D-glucosamine</name>
        <dbReference type="ChEBI" id="CHEBI:57705"/>
    </ligand>
</feature>
<evidence type="ECO:0000256" key="15">
    <source>
        <dbReference type="ARBA" id="ARBA00048247"/>
    </source>
</evidence>
<dbReference type="GO" id="GO:0000287">
    <property type="term" value="F:magnesium ion binding"/>
    <property type="evidence" value="ECO:0007669"/>
    <property type="project" value="UniProtKB-UniRule"/>
</dbReference>
<dbReference type="InterPro" id="IPR029044">
    <property type="entry name" value="Nucleotide-diphossugar_trans"/>
</dbReference>
<dbReference type="EC" id="2.3.1.157" evidence="18"/>
<dbReference type="UniPathway" id="UPA00113">
    <property type="reaction ID" value="UER00532"/>
</dbReference>
<evidence type="ECO:0000313" key="22">
    <source>
        <dbReference type="Proteomes" id="UP000029273"/>
    </source>
</evidence>
<evidence type="ECO:0000259" key="19">
    <source>
        <dbReference type="Pfam" id="PF12804"/>
    </source>
</evidence>
<comment type="subunit">
    <text evidence="18">Homotrimer.</text>
</comment>
<dbReference type="EMBL" id="JQSG02000003">
    <property type="protein sequence ID" value="OBS09555.1"/>
    <property type="molecule type" value="Genomic_DNA"/>
</dbReference>
<feature type="binding site" evidence="18">
    <location>
        <position position="170"/>
    </location>
    <ligand>
        <name>UDP-N-acetyl-alpha-D-glucosamine</name>
        <dbReference type="ChEBI" id="CHEBI:57705"/>
    </ligand>
</feature>
<evidence type="ECO:0000256" key="11">
    <source>
        <dbReference type="ARBA" id="ARBA00022984"/>
    </source>
</evidence>
<reference evidence="21 22" key="1">
    <citation type="journal article" date="2014" name="Genome Announc.">
        <title>Draft Genome Sequence of the Iron-Oxidizing, Acidophilic, and Halotolerant 'Thiobacillus prosperus' Type Strain DSM 5130.</title>
        <authorList>
            <person name="Ossandon F.J."/>
            <person name="Cardenas J.P."/>
            <person name="Corbett M."/>
            <person name="Quatrini R."/>
            <person name="Holmes D.S."/>
            <person name="Watkin E."/>
        </authorList>
    </citation>
    <scope>NUCLEOTIDE SEQUENCE [LARGE SCALE GENOMIC DNA]</scope>
    <source>
        <strain evidence="21 22">DSM 5130</strain>
    </source>
</reference>
<evidence type="ECO:0000256" key="9">
    <source>
        <dbReference type="ARBA" id="ARBA00022842"/>
    </source>
</evidence>
<dbReference type="GO" id="GO:0016020">
    <property type="term" value="C:membrane"/>
    <property type="evidence" value="ECO:0007669"/>
    <property type="project" value="GOC"/>
</dbReference>
<feature type="binding site" evidence="18">
    <location>
        <position position="378"/>
    </location>
    <ligand>
        <name>UDP-N-acetyl-alpha-D-glucosamine</name>
        <dbReference type="ChEBI" id="CHEBI:57705"/>
    </ligand>
</feature>
<dbReference type="PANTHER" id="PTHR43584:SF3">
    <property type="entry name" value="BIFUNCTIONAL PROTEIN GLMU"/>
    <property type="match status" value="1"/>
</dbReference>
<feature type="binding site" evidence="18">
    <location>
        <position position="140"/>
    </location>
    <ligand>
        <name>UDP-N-acetyl-alpha-D-glucosamine</name>
        <dbReference type="ChEBI" id="CHEBI:57705"/>
    </ligand>
</feature>
<dbReference type="OrthoDB" id="9775031at2"/>
<dbReference type="EC" id="2.7.7.23" evidence="18"/>
<feature type="binding site" evidence="18">
    <location>
        <position position="406"/>
    </location>
    <ligand>
        <name>acetyl-CoA</name>
        <dbReference type="ChEBI" id="CHEBI:57288"/>
    </ligand>
</feature>
<dbReference type="UniPathway" id="UPA00973"/>